<evidence type="ECO:0000256" key="2">
    <source>
        <dbReference type="ARBA" id="ARBA00006500"/>
    </source>
</evidence>
<keyword evidence="8" id="KW-0809">Transit peptide</keyword>
<dbReference type="KEGG" id="smo:SELMODRAFT_24354"/>
<keyword evidence="9 11" id="KW-0443">Lipid metabolism</keyword>
<comment type="similarity">
    <text evidence="2 11">Belongs to the acyl-ACP thioesterase family.</text>
</comment>
<evidence type="ECO:0000256" key="6">
    <source>
        <dbReference type="ARBA" id="ARBA00022801"/>
    </source>
</evidence>
<keyword evidence="5 11" id="KW-0934">Plastid</keyword>
<dbReference type="CDD" id="cd00586">
    <property type="entry name" value="4HBT"/>
    <property type="match status" value="1"/>
</dbReference>
<dbReference type="GO" id="GO:0016297">
    <property type="term" value="F:fatty acyl-[ACP] hydrolase activity"/>
    <property type="evidence" value="ECO:0000318"/>
    <property type="project" value="GO_Central"/>
</dbReference>
<dbReference type="AlphaFoldDB" id="D8QRX8"/>
<keyword evidence="7 11" id="KW-0276">Fatty acid metabolism</keyword>
<sequence length="292" mass="33160">DTLKQGRLVERVVYRQTFVVRSYEVGPDKTATLDTFLNLFQETALNHVLISGLAGNGFGTTHEMIRNNLIWVVTRMQVQVERYPAWGNALEIDTWVGASGKNGMRRDWLVRDYKTGSILARATSTWVMMHKDTRRLSKMPDLVRAEISPWFLSRTAFIPEESCSKIEKLDNSNTRYIRSNLTPRHSDLDMNQHVNNVKYLTWMMESLPQNILESHHLVGITLEYRRECSKSDMVESLTHPERGGHLAINGAAAAAAAAAAAPPSQLDFIHLLRMQTGGSEIVRARTSWKSRH</sequence>
<dbReference type="GO" id="GO:0009507">
    <property type="term" value="C:chloroplast"/>
    <property type="evidence" value="ECO:0007669"/>
    <property type="project" value="UniProtKB-SubCell"/>
</dbReference>
<dbReference type="HOGENOM" id="CLU_045466_1_2_1"/>
<dbReference type="GO" id="GO:0000036">
    <property type="term" value="F:acyl carrier activity"/>
    <property type="evidence" value="ECO:0000318"/>
    <property type="project" value="GO_Central"/>
</dbReference>
<evidence type="ECO:0000256" key="7">
    <source>
        <dbReference type="ARBA" id="ARBA00022832"/>
    </source>
</evidence>
<proteinExistence type="inferred from homology"/>
<evidence type="ECO:0000259" key="13">
    <source>
        <dbReference type="Pfam" id="PF20791"/>
    </source>
</evidence>
<dbReference type="Proteomes" id="UP000001514">
    <property type="component" value="Unassembled WGS sequence"/>
</dbReference>
<comment type="function">
    <text evidence="11">Plays an essential role in chain termination during de novo fatty acid synthesis.</text>
</comment>
<comment type="subcellular location">
    <subcellularLocation>
        <location evidence="1 11">Plastid</location>
        <location evidence="1 11">Chloroplast</location>
    </subcellularLocation>
</comment>
<dbReference type="OMA" id="VVEMDTW"/>
<evidence type="ECO:0000256" key="1">
    <source>
        <dbReference type="ARBA" id="ARBA00004229"/>
    </source>
</evidence>
<protein>
    <recommendedName>
        <fullName evidence="11">Acyl-[acyl-carrier-protein] hydrolase</fullName>
        <ecNumber evidence="11">3.1.2.-</ecNumber>
    </recommendedName>
</protein>
<dbReference type="EMBL" id="GL377566">
    <property type="protein sequence ID" value="EFJ37337.1"/>
    <property type="molecule type" value="Genomic_DNA"/>
</dbReference>
<keyword evidence="6 11" id="KW-0378">Hydrolase</keyword>
<keyword evidence="4 11" id="KW-0150">Chloroplast</keyword>
<keyword evidence="15" id="KW-1185">Reference proteome</keyword>
<dbReference type="InterPro" id="IPR045023">
    <property type="entry name" value="FATA/B"/>
</dbReference>
<dbReference type="eggNOG" id="ENOG502QQHW">
    <property type="taxonomic scope" value="Eukaryota"/>
</dbReference>
<evidence type="ECO:0000256" key="5">
    <source>
        <dbReference type="ARBA" id="ARBA00022640"/>
    </source>
</evidence>
<name>D8QRX8_SELML</name>
<reference evidence="14 15" key="1">
    <citation type="journal article" date="2011" name="Science">
        <title>The Selaginella genome identifies genetic changes associated with the evolution of vascular plants.</title>
        <authorList>
            <person name="Banks J.A."/>
            <person name="Nishiyama T."/>
            <person name="Hasebe M."/>
            <person name="Bowman J.L."/>
            <person name="Gribskov M."/>
            <person name="dePamphilis C."/>
            <person name="Albert V.A."/>
            <person name="Aono N."/>
            <person name="Aoyama T."/>
            <person name="Ambrose B.A."/>
            <person name="Ashton N.W."/>
            <person name="Axtell M.J."/>
            <person name="Barker E."/>
            <person name="Barker M.S."/>
            <person name="Bennetzen J.L."/>
            <person name="Bonawitz N.D."/>
            <person name="Chapple C."/>
            <person name="Cheng C."/>
            <person name="Correa L.G."/>
            <person name="Dacre M."/>
            <person name="DeBarry J."/>
            <person name="Dreyer I."/>
            <person name="Elias M."/>
            <person name="Engstrom E.M."/>
            <person name="Estelle M."/>
            <person name="Feng L."/>
            <person name="Finet C."/>
            <person name="Floyd S.K."/>
            <person name="Frommer W.B."/>
            <person name="Fujita T."/>
            <person name="Gramzow L."/>
            <person name="Gutensohn M."/>
            <person name="Harholt J."/>
            <person name="Hattori M."/>
            <person name="Heyl A."/>
            <person name="Hirai T."/>
            <person name="Hiwatashi Y."/>
            <person name="Ishikawa M."/>
            <person name="Iwata M."/>
            <person name="Karol K.G."/>
            <person name="Koehler B."/>
            <person name="Kolukisaoglu U."/>
            <person name="Kubo M."/>
            <person name="Kurata T."/>
            <person name="Lalonde S."/>
            <person name="Li K."/>
            <person name="Li Y."/>
            <person name="Litt A."/>
            <person name="Lyons E."/>
            <person name="Manning G."/>
            <person name="Maruyama T."/>
            <person name="Michael T.P."/>
            <person name="Mikami K."/>
            <person name="Miyazaki S."/>
            <person name="Morinaga S."/>
            <person name="Murata T."/>
            <person name="Mueller-Roeber B."/>
            <person name="Nelson D.R."/>
            <person name="Obara M."/>
            <person name="Oguri Y."/>
            <person name="Olmstead R.G."/>
            <person name="Onodera N."/>
            <person name="Petersen B.L."/>
            <person name="Pils B."/>
            <person name="Prigge M."/>
            <person name="Rensing S.A."/>
            <person name="Riano-Pachon D.M."/>
            <person name="Roberts A.W."/>
            <person name="Sato Y."/>
            <person name="Scheller H.V."/>
            <person name="Schulz B."/>
            <person name="Schulz C."/>
            <person name="Shakirov E.V."/>
            <person name="Shibagaki N."/>
            <person name="Shinohara N."/>
            <person name="Shippen D.E."/>
            <person name="Soerensen I."/>
            <person name="Sotooka R."/>
            <person name="Sugimoto N."/>
            <person name="Sugita M."/>
            <person name="Sumikawa N."/>
            <person name="Tanurdzic M."/>
            <person name="Theissen G."/>
            <person name="Ulvskov P."/>
            <person name="Wakazuki S."/>
            <person name="Weng J.K."/>
            <person name="Willats W.W."/>
            <person name="Wipf D."/>
            <person name="Wolf P.G."/>
            <person name="Yang L."/>
            <person name="Zimmer A.D."/>
            <person name="Zhu Q."/>
            <person name="Mitros T."/>
            <person name="Hellsten U."/>
            <person name="Loque D."/>
            <person name="Otillar R."/>
            <person name="Salamov A."/>
            <person name="Schmutz J."/>
            <person name="Shapiro H."/>
            <person name="Lindquist E."/>
            <person name="Lucas S."/>
            <person name="Rokhsar D."/>
            <person name="Grigoriev I.V."/>
        </authorList>
    </citation>
    <scope>NUCLEOTIDE SEQUENCE [LARGE SCALE GENOMIC DNA]</scope>
</reference>
<dbReference type="PANTHER" id="PTHR31727:SF5">
    <property type="entry name" value="ACYL-[ACYL-CARRIER-PROTEIN] HYDROLASE"/>
    <property type="match status" value="1"/>
</dbReference>
<dbReference type="InterPro" id="IPR002864">
    <property type="entry name" value="Acyl-ACP_thioesterase_NHD"/>
</dbReference>
<evidence type="ECO:0000259" key="12">
    <source>
        <dbReference type="Pfam" id="PF01643"/>
    </source>
</evidence>
<keyword evidence="10 11" id="KW-0275">Fatty acid biosynthesis</keyword>
<evidence type="ECO:0000256" key="11">
    <source>
        <dbReference type="RuleBase" id="RU363096"/>
    </source>
</evidence>
<evidence type="ECO:0000313" key="15">
    <source>
        <dbReference type="Proteomes" id="UP000001514"/>
    </source>
</evidence>
<dbReference type="OrthoDB" id="618395at2759"/>
<evidence type="ECO:0000256" key="8">
    <source>
        <dbReference type="ARBA" id="ARBA00022946"/>
    </source>
</evidence>
<accession>D8QRX8</accession>
<dbReference type="FunFam" id="3.10.129.10:FF:000014">
    <property type="entry name" value="Acyl-[acyl-carrier-protein] hydrolase"/>
    <property type="match status" value="1"/>
</dbReference>
<dbReference type="Gene3D" id="3.10.129.10">
    <property type="entry name" value="Hotdog Thioesterase"/>
    <property type="match status" value="1"/>
</dbReference>
<feature type="domain" description="Acyl-ACP thioesterase-like C-terminal" evidence="13">
    <location>
        <begin position="174"/>
        <end position="289"/>
    </location>
</feature>
<keyword evidence="3 11" id="KW-0444">Lipid biosynthesis</keyword>
<dbReference type="InterPro" id="IPR029069">
    <property type="entry name" value="HotDog_dom_sf"/>
</dbReference>
<dbReference type="InterPro" id="IPR049427">
    <property type="entry name" value="Acyl-ACP_TE_C"/>
</dbReference>
<feature type="domain" description="Acyl-ACP thioesterase N-terminal hotdog" evidence="12">
    <location>
        <begin position="12"/>
        <end position="146"/>
    </location>
</feature>
<feature type="non-terminal residue" evidence="14">
    <location>
        <position position="1"/>
    </location>
</feature>
<dbReference type="Pfam" id="PF01643">
    <property type="entry name" value="Acyl-ACP_TE"/>
    <property type="match status" value="1"/>
</dbReference>
<dbReference type="PANTHER" id="PTHR31727">
    <property type="entry name" value="OLEOYL-ACYL CARRIER PROTEIN THIOESTERASE 1, CHLOROPLASTIC"/>
    <property type="match status" value="1"/>
</dbReference>
<feature type="non-terminal residue" evidence="14">
    <location>
        <position position="292"/>
    </location>
</feature>
<organism evidence="15">
    <name type="scientific">Selaginella moellendorffii</name>
    <name type="common">Spikemoss</name>
    <dbReference type="NCBI Taxonomy" id="88036"/>
    <lineage>
        <taxon>Eukaryota</taxon>
        <taxon>Viridiplantae</taxon>
        <taxon>Streptophyta</taxon>
        <taxon>Embryophyta</taxon>
        <taxon>Tracheophyta</taxon>
        <taxon>Lycopodiopsida</taxon>
        <taxon>Selaginellales</taxon>
        <taxon>Selaginellaceae</taxon>
        <taxon>Selaginella</taxon>
    </lineage>
</organism>
<gene>
    <name evidence="14" type="ORF">SELMODRAFT_24354</name>
</gene>
<dbReference type="Pfam" id="PF20791">
    <property type="entry name" value="Acyl-ACP_TE_C"/>
    <property type="match status" value="1"/>
</dbReference>
<evidence type="ECO:0000256" key="4">
    <source>
        <dbReference type="ARBA" id="ARBA00022528"/>
    </source>
</evidence>
<dbReference type="Gramene" id="EFJ37337">
    <property type="protein sequence ID" value="EFJ37337"/>
    <property type="gene ID" value="SELMODRAFT_24354"/>
</dbReference>
<evidence type="ECO:0000313" key="14">
    <source>
        <dbReference type="EMBL" id="EFJ37337.1"/>
    </source>
</evidence>
<evidence type="ECO:0000256" key="3">
    <source>
        <dbReference type="ARBA" id="ARBA00022516"/>
    </source>
</evidence>
<dbReference type="FunCoup" id="D8QRX8">
    <property type="interactions" value="358"/>
</dbReference>
<dbReference type="SUPFAM" id="SSF54637">
    <property type="entry name" value="Thioesterase/thiol ester dehydrase-isomerase"/>
    <property type="match status" value="2"/>
</dbReference>
<evidence type="ECO:0000256" key="9">
    <source>
        <dbReference type="ARBA" id="ARBA00023098"/>
    </source>
</evidence>
<dbReference type="InParanoid" id="D8QRX8"/>
<dbReference type="EC" id="3.1.2.-" evidence="11"/>
<evidence type="ECO:0000256" key="10">
    <source>
        <dbReference type="ARBA" id="ARBA00023160"/>
    </source>
</evidence>